<protein>
    <submittedName>
        <fullName evidence="1">Type I-E CRISPR-associated protein Cse1/CasA</fullName>
    </submittedName>
</protein>
<accession>A0A9X0WFY5</accession>
<proteinExistence type="predicted"/>
<dbReference type="AlphaFoldDB" id="A0A9X0WFY5"/>
<gene>
    <name evidence="1" type="primary">casA</name>
    <name evidence="1" type="ORF">CKO25_03720</name>
</gene>
<name>A0A9X0WFY5_9GAMM</name>
<keyword evidence="2" id="KW-1185">Reference proteome</keyword>
<evidence type="ECO:0000313" key="2">
    <source>
        <dbReference type="Proteomes" id="UP001138802"/>
    </source>
</evidence>
<dbReference type="InterPro" id="IPR013381">
    <property type="entry name" value="CRISPR-assoc_prot_Cse1"/>
</dbReference>
<organism evidence="1 2">
    <name type="scientific">Thiocapsa imhoffii</name>
    <dbReference type="NCBI Taxonomy" id="382777"/>
    <lineage>
        <taxon>Bacteria</taxon>
        <taxon>Pseudomonadati</taxon>
        <taxon>Pseudomonadota</taxon>
        <taxon>Gammaproteobacteria</taxon>
        <taxon>Chromatiales</taxon>
        <taxon>Chromatiaceae</taxon>
        <taxon>Thiocapsa</taxon>
    </lineage>
</organism>
<comment type="caution">
    <text evidence="1">The sequence shown here is derived from an EMBL/GenBank/DDBJ whole genome shotgun (WGS) entry which is preliminary data.</text>
</comment>
<dbReference type="Proteomes" id="UP001138802">
    <property type="component" value="Unassembled WGS sequence"/>
</dbReference>
<reference evidence="1 2" key="1">
    <citation type="journal article" date="2020" name="Microorganisms">
        <title>Osmotic Adaptation and Compatible Solute Biosynthesis of Phototrophic Bacteria as Revealed from Genome Analyses.</title>
        <authorList>
            <person name="Imhoff J.F."/>
            <person name="Rahn T."/>
            <person name="Kunzel S."/>
            <person name="Keller A."/>
            <person name="Neulinger S.C."/>
        </authorList>
    </citation>
    <scope>NUCLEOTIDE SEQUENCE [LARGE SCALE GENOMIC DNA]</scope>
    <source>
        <strain evidence="1 2">DSM 21303</strain>
    </source>
</reference>
<evidence type="ECO:0000313" key="1">
    <source>
        <dbReference type="EMBL" id="MBK1643780.1"/>
    </source>
</evidence>
<dbReference type="EMBL" id="NRSD01000002">
    <property type="protein sequence ID" value="MBK1643780.1"/>
    <property type="molecule type" value="Genomic_DNA"/>
</dbReference>
<dbReference type="RefSeq" id="WP_200386571.1">
    <property type="nucleotide sequence ID" value="NZ_NRSD01000002.1"/>
</dbReference>
<dbReference type="NCBIfam" id="TIGR02547">
    <property type="entry name" value="casA_cse1"/>
    <property type="match status" value="1"/>
</dbReference>
<dbReference type="Gene3D" id="1.10.132.100">
    <property type="match status" value="1"/>
</dbReference>
<sequence>MTRTTEPAFNLLDEPWIPVRMLHGETLDISLSQALLEADRFSALAETSPPNLIALYRLLLTILHRALSSHHGAWTDAVRARWYREGLPEAPICAYLNEWRERFWLFHPEHPFMQVAALADVPEIRDKQKPWTQICLECANGNTPLVFDHALDDLPAEIMPSLACRHLLGALQFTPGGLVKVVRDSDKAGPLANTAAVMPIGKTLTSTLLSGLHPYRARGQDDRPSWEQSRPNIESLKAPPRLVTGPNDRYTRLTRAVLLARAGADRGIRHILFAAGLALEEDAHAPDPMACYRFNKDGKAIRVSFTEGRALWRELPALVPDATGKFNQPATILSGAANLFEQMGKFDEPIPVLIAGLASDQAKLLRWRIERFDLPLTVLANPEAAADLRARVRQAEDTYFRLRAICVEMVTDTMPDPSHKDTKARARSILDNGPTAPVFFSTTERGLPVLIQRIAAGDSDGAHQHWLEQLQAATRRAWTATCRALGETPRALRAMARADPGLHRLVRSLDPSAITSEETIP</sequence>
<dbReference type="Pfam" id="PF09481">
    <property type="entry name" value="CRISPR_Cse1"/>
    <property type="match status" value="1"/>
</dbReference>
<dbReference type="CDD" id="cd09729">
    <property type="entry name" value="Cse1_I-E"/>
    <property type="match status" value="1"/>
</dbReference>